<organism evidence="2 3">
    <name type="scientific">Candidatus Uhrbacteria bacterium GW2011_GWF2_46_218</name>
    <dbReference type="NCBI Taxonomy" id="1619001"/>
    <lineage>
        <taxon>Bacteria</taxon>
        <taxon>Candidatus Uhriibacteriota</taxon>
    </lineage>
</organism>
<accession>A0A0G1PND8</accession>
<evidence type="ECO:0000256" key="1">
    <source>
        <dbReference type="SAM" id="MobiDB-lite"/>
    </source>
</evidence>
<gene>
    <name evidence="2" type="ORF">UX45_C0003G0073</name>
</gene>
<feature type="compositionally biased region" description="Basic and acidic residues" evidence="1">
    <location>
        <begin position="328"/>
        <end position="337"/>
    </location>
</feature>
<reference evidence="2 3" key="1">
    <citation type="journal article" date="2015" name="Nature">
        <title>rRNA introns, odd ribosomes, and small enigmatic genomes across a large radiation of phyla.</title>
        <authorList>
            <person name="Brown C.T."/>
            <person name="Hug L.A."/>
            <person name="Thomas B.C."/>
            <person name="Sharon I."/>
            <person name="Castelle C.J."/>
            <person name="Singh A."/>
            <person name="Wilkins M.J."/>
            <person name="Williams K.H."/>
            <person name="Banfield J.F."/>
        </authorList>
    </citation>
    <scope>NUCLEOTIDE SEQUENCE [LARGE SCALE GENOMIC DNA]</scope>
</reference>
<feature type="region of interest" description="Disordered" evidence="1">
    <location>
        <begin position="1"/>
        <end position="26"/>
    </location>
</feature>
<proteinExistence type="predicted"/>
<protein>
    <submittedName>
        <fullName evidence="2">Uncharacterized protein</fullName>
    </submittedName>
</protein>
<name>A0A0G1PND8_9BACT</name>
<dbReference type="Proteomes" id="UP000034705">
    <property type="component" value="Unassembled WGS sequence"/>
</dbReference>
<sequence>MSMSLFRPSLESSPSATPAEAGAQRTSANLHEAMMDSVSSVRDSLPEQYHAHFETLRQEIIDFTKVHGIPKESLTKPDLLREVTCKLSTSDLERLAILLERFEYLLKNGEPKKEEIDPAKAIEYVEEHYHLRKQYDFQVELLEEVGILKEGAITGINGHDYPVPTLEQIAVRLFERREELSTKHDQGFTKLLLVPFGMSLDTLQETIKQFLLKYKKDHPSFDLNTDNPLWAWSSYQGADTGDSPNLVYYPQSFDEKDHQGKTKMEILKEQTEGRWTPAFAGVAGGKGLGTPGWTIHLLQPSNPNEQDIETPKGFAPIPRQGKGKPHPSLREGRDRPPLEAGQSSNEYLSILQKAQGDKDSPYYGETGMTPEDWIIAFMIHLSETGKPLDNYADGTESIPYFTGSFFSSSTFVPFAYWRRGDRRVYFGGSDPRGRDVNIGVRSSVVV</sequence>
<comment type="caution">
    <text evidence="2">The sequence shown here is derived from an EMBL/GenBank/DDBJ whole genome shotgun (WGS) entry which is preliminary data.</text>
</comment>
<evidence type="ECO:0000313" key="3">
    <source>
        <dbReference type="Proteomes" id="UP000034705"/>
    </source>
</evidence>
<dbReference type="EMBL" id="LCMG01000003">
    <property type="protein sequence ID" value="KKU34182.1"/>
    <property type="molecule type" value="Genomic_DNA"/>
</dbReference>
<evidence type="ECO:0000313" key="2">
    <source>
        <dbReference type="EMBL" id="KKU34182.1"/>
    </source>
</evidence>
<dbReference type="AlphaFoldDB" id="A0A0G1PND8"/>
<feature type="region of interest" description="Disordered" evidence="1">
    <location>
        <begin position="299"/>
        <end position="342"/>
    </location>
</feature>